<evidence type="ECO:0000259" key="1">
    <source>
        <dbReference type="PROSITE" id="PS51782"/>
    </source>
</evidence>
<dbReference type="SUPFAM" id="SSF54106">
    <property type="entry name" value="LysM domain"/>
    <property type="match status" value="1"/>
</dbReference>
<feature type="domain" description="LysM" evidence="1">
    <location>
        <begin position="375"/>
        <end position="425"/>
    </location>
</feature>
<dbReference type="SMART" id="SM00257">
    <property type="entry name" value="LysM"/>
    <property type="match status" value="1"/>
</dbReference>
<reference evidence="2 3" key="1">
    <citation type="submission" date="2018-08" db="EMBL/GenBank/DDBJ databases">
        <title>A genome reference for cultivated species of the human gut microbiota.</title>
        <authorList>
            <person name="Zou Y."/>
            <person name="Xue W."/>
            <person name="Luo G."/>
        </authorList>
    </citation>
    <scope>NUCLEOTIDE SEQUENCE [LARGE SCALE GENOMIC DNA]</scope>
    <source>
        <strain evidence="2 3">AM22-21LB</strain>
    </source>
</reference>
<proteinExistence type="predicted"/>
<dbReference type="AlphaFoldDB" id="A0A3R6GVR9"/>
<dbReference type="EMBL" id="QRID01000025">
    <property type="protein sequence ID" value="RHG25441.1"/>
    <property type="molecule type" value="Genomic_DNA"/>
</dbReference>
<dbReference type="InterPro" id="IPR018392">
    <property type="entry name" value="LysM"/>
</dbReference>
<name>A0A3R6GVR9_9FIRM</name>
<sequence>MRRQSRSLQVSILFAYFLFLLAGVSFDNMQKIKNGTCIVSACYDEKQMREEWEQKLIWDKEDFPGLPQEGDTVGISYYFYDEKGRLDSVKSYGKLDDAYGNDKELIAEDEIFYRYDQADAQVFMQWYMYVPIGYWEKGKYSSRCVNKYLTYDYLDEKEMEQRFDDLKLPSDKYFETCAREGKMVSVMRKNDKNGGSETEYYCPVRTGGKNRQDAAVYQLDGSYLIQDMRQYEEGQRLRTEMNHDGVFYFYDYDRNGNRVMSLCRTSEGECYIQKKIYNEKQQITAQYTQSISGAEQKELSLTDGSTFILKWNNDNFVQAVWKKSDGTRDIYQWEQQGDEKNIIQTLSDGRVIDWKSSAEPWYEDALSGGWQNKYNWYIVKEGDSLWSIAERELGAGARYEELYRKNRCVIGENYDQLYPGMRLKIEKERE</sequence>
<evidence type="ECO:0000313" key="2">
    <source>
        <dbReference type="EMBL" id="RHG25441.1"/>
    </source>
</evidence>
<dbReference type="Gene3D" id="3.10.350.10">
    <property type="entry name" value="LysM domain"/>
    <property type="match status" value="1"/>
</dbReference>
<organism evidence="2 3">
    <name type="scientific">Roseburia intestinalis</name>
    <dbReference type="NCBI Taxonomy" id="166486"/>
    <lineage>
        <taxon>Bacteria</taxon>
        <taxon>Bacillati</taxon>
        <taxon>Bacillota</taxon>
        <taxon>Clostridia</taxon>
        <taxon>Lachnospirales</taxon>
        <taxon>Lachnospiraceae</taxon>
        <taxon>Roseburia</taxon>
    </lineage>
</organism>
<gene>
    <name evidence="2" type="ORF">DW264_17285</name>
</gene>
<dbReference type="RefSeq" id="WP_118772925.1">
    <property type="nucleotide sequence ID" value="NZ_QRID01000025.1"/>
</dbReference>
<dbReference type="InterPro" id="IPR036779">
    <property type="entry name" value="LysM_dom_sf"/>
</dbReference>
<dbReference type="PROSITE" id="PS51782">
    <property type="entry name" value="LYSM"/>
    <property type="match status" value="1"/>
</dbReference>
<dbReference type="Pfam" id="PF01476">
    <property type="entry name" value="LysM"/>
    <property type="match status" value="1"/>
</dbReference>
<protein>
    <submittedName>
        <fullName evidence="2">LysM domain-containing protein</fullName>
    </submittedName>
</protein>
<dbReference type="CDD" id="cd00118">
    <property type="entry name" value="LysM"/>
    <property type="match status" value="1"/>
</dbReference>
<comment type="caution">
    <text evidence="2">The sequence shown here is derived from an EMBL/GenBank/DDBJ whole genome shotgun (WGS) entry which is preliminary data.</text>
</comment>
<dbReference type="Proteomes" id="UP000284051">
    <property type="component" value="Unassembled WGS sequence"/>
</dbReference>
<evidence type="ECO:0000313" key="3">
    <source>
        <dbReference type="Proteomes" id="UP000284051"/>
    </source>
</evidence>
<accession>A0A3R6GVR9</accession>